<dbReference type="SUPFAM" id="SSF48008">
    <property type="entry name" value="GntR ligand-binding domain-like"/>
    <property type="match status" value="1"/>
</dbReference>
<dbReference type="SMART" id="SM00345">
    <property type="entry name" value="HTH_GNTR"/>
    <property type="match status" value="1"/>
</dbReference>
<keyword evidence="6" id="KW-1185">Reference proteome</keyword>
<keyword evidence="3" id="KW-0804">Transcription</keyword>
<keyword evidence="2" id="KW-0238">DNA-binding</keyword>
<dbReference type="Pfam" id="PF00392">
    <property type="entry name" value="GntR"/>
    <property type="match status" value="1"/>
</dbReference>
<evidence type="ECO:0000313" key="5">
    <source>
        <dbReference type="EMBL" id="KIP53404.1"/>
    </source>
</evidence>
<dbReference type="EMBL" id="JXSQ01000003">
    <property type="protein sequence ID" value="KIP53404.1"/>
    <property type="molecule type" value="Genomic_DNA"/>
</dbReference>
<dbReference type="SUPFAM" id="SSF46785">
    <property type="entry name" value="Winged helix' DNA-binding domain"/>
    <property type="match status" value="1"/>
</dbReference>
<evidence type="ECO:0000256" key="3">
    <source>
        <dbReference type="ARBA" id="ARBA00023163"/>
    </source>
</evidence>
<dbReference type="AlphaFoldDB" id="A0A0D0IPB6"/>
<dbReference type="InterPro" id="IPR036388">
    <property type="entry name" value="WH-like_DNA-bd_sf"/>
</dbReference>
<name>A0A0D0IPB6_9MICO</name>
<organism evidence="5 6">
    <name type="scientific">Leucobacter komagatae</name>
    <dbReference type="NCBI Taxonomy" id="55969"/>
    <lineage>
        <taxon>Bacteria</taxon>
        <taxon>Bacillati</taxon>
        <taxon>Actinomycetota</taxon>
        <taxon>Actinomycetes</taxon>
        <taxon>Micrococcales</taxon>
        <taxon>Microbacteriaceae</taxon>
        <taxon>Leucobacter</taxon>
    </lineage>
</organism>
<accession>A0A0D0IPB6</accession>
<evidence type="ECO:0000256" key="1">
    <source>
        <dbReference type="ARBA" id="ARBA00023015"/>
    </source>
</evidence>
<dbReference type="Gene3D" id="1.10.10.10">
    <property type="entry name" value="Winged helix-like DNA-binding domain superfamily/Winged helix DNA-binding domain"/>
    <property type="match status" value="1"/>
</dbReference>
<evidence type="ECO:0000313" key="6">
    <source>
        <dbReference type="Proteomes" id="UP000032120"/>
    </source>
</evidence>
<protein>
    <recommendedName>
        <fullName evidence="4">HTH gntR-type domain-containing protein</fullName>
    </recommendedName>
</protein>
<dbReference type="Proteomes" id="UP000032120">
    <property type="component" value="Unassembled WGS sequence"/>
</dbReference>
<proteinExistence type="predicted"/>
<keyword evidence="1" id="KW-0805">Transcription regulation</keyword>
<feature type="domain" description="HTH gntR-type" evidence="4">
    <location>
        <begin position="19"/>
        <end position="89"/>
    </location>
</feature>
<dbReference type="Pfam" id="PF07729">
    <property type="entry name" value="FCD"/>
    <property type="match status" value="1"/>
</dbReference>
<dbReference type="PRINTS" id="PR00035">
    <property type="entry name" value="HTHGNTR"/>
</dbReference>
<gene>
    <name evidence="5" type="ORF">SD72_04105</name>
</gene>
<reference evidence="5 6" key="1">
    <citation type="submission" date="2015-01" db="EMBL/GenBank/DDBJ databases">
        <title>Draft genome sequence of Leucobacter komagatae strain VKM ST2845.</title>
        <authorList>
            <person name="Karlyshev A.V."/>
            <person name="Kudryashova E.B."/>
        </authorList>
    </citation>
    <scope>NUCLEOTIDE SEQUENCE [LARGE SCALE GENOMIC DNA]</scope>
    <source>
        <strain evidence="5 6">VKM ST2845</strain>
    </source>
</reference>
<dbReference type="SMART" id="SM00895">
    <property type="entry name" value="FCD"/>
    <property type="match status" value="1"/>
</dbReference>
<dbReference type="GO" id="GO:0003700">
    <property type="term" value="F:DNA-binding transcription factor activity"/>
    <property type="evidence" value="ECO:0007669"/>
    <property type="project" value="InterPro"/>
</dbReference>
<dbReference type="PANTHER" id="PTHR43537:SF44">
    <property type="entry name" value="GNTR FAMILY REGULATORY PROTEIN"/>
    <property type="match status" value="1"/>
</dbReference>
<dbReference type="Gene3D" id="1.20.120.530">
    <property type="entry name" value="GntR ligand-binding domain-like"/>
    <property type="match status" value="1"/>
</dbReference>
<comment type="caution">
    <text evidence="5">The sequence shown here is derived from an EMBL/GenBank/DDBJ whole genome shotgun (WGS) entry which is preliminary data.</text>
</comment>
<dbReference type="InterPro" id="IPR000524">
    <property type="entry name" value="Tscrpt_reg_HTH_GntR"/>
</dbReference>
<dbReference type="PROSITE" id="PS50949">
    <property type="entry name" value="HTH_GNTR"/>
    <property type="match status" value="1"/>
</dbReference>
<dbReference type="GO" id="GO:0003677">
    <property type="term" value="F:DNA binding"/>
    <property type="evidence" value="ECO:0007669"/>
    <property type="project" value="UniProtKB-KW"/>
</dbReference>
<evidence type="ECO:0000259" key="4">
    <source>
        <dbReference type="PROSITE" id="PS50949"/>
    </source>
</evidence>
<dbReference type="PANTHER" id="PTHR43537">
    <property type="entry name" value="TRANSCRIPTIONAL REGULATOR, GNTR FAMILY"/>
    <property type="match status" value="1"/>
</dbReference>
<dbReference type="InterPro" id="IPR008920">
    <property type="entry name" value="TF_FadR/GntR_C"/>
</dbReference>
<dbReference type="InterPro" id="IPR036390">
    <property type="entry name" value="WH_DNA-bd_sf"/>
</dbReference>
<evidence type="ECO:0000256" key="2">
    <source>
        <dbReference type="ARBA" id="ARBA00023125"/>
    </source>
</evidence>
<dbReference type="InterPro" id="IPR011711">
    <property type="entry name" value="GntR_C"/>
</dbReference>
<sequence length="248" mass="27298">MDTNSRKLDDTAGALKNHRFAKSLINDPPLHSLVEMLLQMEPGQRLASERELSQELNLSRNTLRDRMSKLESMGALQRRERLGTYYTGVQPEQTGDVLILSLMFQQMTLDSLISVRHALERQAAVEACANADAAALAALKASIDAMHSTEDGELLLEADGSFHRALFAASGSAGLIFFSEMLQPVLKGTLQYLTLEHDFTTMRTVHQAIYAAVQAGDAAAASETIDGHFAWLEILMDRERQGNPAPDQ</sequence>